<feature type="binding site" evidence="8">
    <location>
        <position position="8"/>
    </location>
    <ligand>
        <name>Mg(2+)</name>
        <dbReference type="ChEBI" id="CHEBI:18420"/>
    </ligand>
</feature>
<comment type="similarity">
    <text evidence="8">Belongs to the P-Pant transferase superfamily. AcpS family.</text>
</comment>
<dbReference type="InterPro" id="IPR037143">
    <property type="entry name" value="4-PPantetheinyl_Trfase_dom_sf"/>
</dbReference>
<keyword evidence="8" id="KW-0963">Cytoplasm</keyword>
<keyword evidence="3 8" id="KW-0479">Metal-binding</keyword>
<organism evidence="10 11">
    <name type="scientific">Staphylococcus warneri</name>
    <dbReference type="NCBI Taxonomy" id="1292"/>
    <lineage>
        <taxon>Bacteria</taxon>
        <taxon>Bacillati</taxon>
        <taxon>Bacillota</taxon>
        <taxon>Bacilli</taxon>
        <taxon>Bacillales</taxon>
        <taxon>Staphylococcaceae</taxon>
        <taxon>Staphylococcus</taxon>
    </lineage>
</organism>
<evidence type="ECO:0000256" key="7">
    <source>
        <dbReference type="ARBA" id="ARBA00023160"/>
    </source>
</evidence>
<dbReference type="GO" id="GO:0000287">
    <property type="term" value="F:magnesium ion binding"/>
    <property type="evidence" value="ECO:0007669"/>
    <property type="project" value="UniProtKB-UniRule"/>
</dbReference>
<dbReference type="STRING" id="1194526.A284_04085"/>
<comment type="catalytic activity">
    <reaction evidence="8">
        <text>apo-[ACP] + CoA = holo-[ACP] + adenosine 3',5'-bisphosphate + H(+)</text>
        <dbReference type="Rhea" id="RHEA:12068"/>
        <dbReference type="Rhea" id="RHEA-COMP:9685"/>
        <dbReference type="Rhea" id="RHEA-COMP:9690"/>
        <dbReference type="ChEBI" id="CHEBI:15378"/>
        <dbReference type="ChEBI" id="CHEBI:29999"/>
        <dbReference type="ChEBI" id="CHEBI:57287"/>
        <dbReference type="ChEBI" id="CHEBI:58343"/>
        <dbReference type="ChEBI" id="CHEBI:64479"/>
        <dbReference type="EC" id="2.7.8.7"/>
    </reaction>
</comment>
<evidence type="ECO:0000313" key="10">
    <source>
        <dbReference type="EMBL" id="PTI49395.1"/>
    </source>
</evidence>
<dbReference type="AlphaFoldDB" id="A0A2T4PXG2"/>
<evidence type="ECO:0000256" key="8">
    <source>
        <dbReference type="HAMAP-Rule" id="MF_00101"/>
    </source>
</evidence>
<dbReference type="SUPFAM" id="SSF56214">
    <property type="entry name" value="4'-phosphopantetheinyl transferase"/>
    <property type="match status" value="1"/>
</dbReference>
<evidence type="ECO:0000259" key="9">
    <source>
        <dbReference type="Pfam" id="PF01648"/>
    </source>
</evidence>
<proteinExistence type="inferred from homology"/>
<dbReference type="Gene3D" id="3.90.470.20">
    <property type="entry name" value="4'-phosphopantetheinyl transferase domain"/>
    <property type="match status" value="1"/>
</dbReference>
<dbReference type="NCBIfam" id="TIGR00516">
    <property type="entry name" value="acpS"/>
    <property type="match status" value="1"/>
</dbReference>
<feature type="domain" description="4'-phosphopantetheinyl transferase" evidence="9">
    <location>
        <begin position="4"/>
        <end position="110"/>
    </location>
</feature>
<gene>
    <name evidence="8" type="primary">acpS</name>
    <name evidence="10" type="ORF">BU085_12185</name>
</gene>
<comment type="cofactor">
    <cofactor evidence="8">
        <name>Mg(2+)</name>
        <dbReference type="ChEBI" id="CHEBI:18420"/>
    </cofactor>
</comment>
<evidence type="ECO:0000256" key="1">
    <source>
        <dbReference type="ARBA" id="ARBA00022516"/>
    </source>
</evidence>
<keyword evidence="1 8" id="KW-0444">Lipid biosynthesis</keyword>
<evidence type="ECO:0000256" key="5">
    <source>
        <dbReference type="ARBA" id="ARBA00022842"/>
    </source>
</evidence>
<dbReference type="GO" id="GO:0006633">
    <property type="term" value="P:fatty acid biosynthetic process"/>
    <property type="evidence" value="ECO:0007669"/>
    <property type="project" value="UniProtKB-UniRule"/>
</dbReference>
<dbReference type="Pfam" id="PF01648">
    <property type="entry name" value="ACPS"/>
    <property type="match status" value="1"/>
</dbReference>
<comment type="function">
    <text evidence="8">Transfers the 4'-phosphopantetheine moiety from coenzyme A to a Ser of acyl-carrier-protein.</text>
</comment>
<dbReference type="RefSeq" id="WP_049423392.1">
    <property type="nucleotide sequence ID" value="NZ_JALCYJ010000006.1"/>
</dbReference>
<name>A0A2T4PXG2_STAWA</name>
<keyword evidence="4 8" id="KW-0276">Fatty acid metabolism</keyword>
<dbReference type="EC" id="2.7.8.7" evidence="8"/>
<dbReference type="HAMAP" id="MF_00101">
    <property type="entry name" value="AcpS"/>
    <property type="match status" value="1"/>
</dbReference>
<dbReference type="Proteomes" id="UP000240717">
    <property type="component" value="Unassembled WGS sequence"/>
</dbReference>
<accession>A0A2T4PXG2</accession>
<dbReference type="InterPro" id="IPR004568">
    <property type="entry name" value="Ppantetheine-prot_Trfase_dom"/>
</dbReference>
<sequence>MIYGIGLDLIEIERIENVYNKQKQKFVERILSKEEQIKFNSFSQQKRKIEYLAGRFATKEAFSKALGTGLGKTIAFHDINCYNDYLGKPCIDYSGFRVHVSITHTENYAMSQVLLEKQDDNHDV</sequence>
<keyword evidence="6 8" id="KW-0443">Lipid metabolism</keyword>
<evidence type="ECO:0000313" key="11">
    <source>
        <dbReference type="Proteomes" id="UP000240717"/>
    </source>
</evidence>
<keyword evidence="7 8" id="KW-0275">Fatty acid biosynthesis</keyword>
<dbReference type="InterPro" id="IPR002582">
    <property type="entry name" value="ACPS"/>
</dbReference>
<protein>
    <recommendedName>
        <fullName evidence="8">Holo-[acyl-carrier-protein] synthase</fullName>
        <shortName evidence="8">Holo-ACP synthase</shortName>
        <ecNumber evidence="8">2.7.8.7</ecNumber>
    </recommendedName>
    <alternativeName>
        <fullName evidence="8">4'-phosphopantetheinyl transferase AcpS</fullName>
    </alternativeName>
</protein>
<dbReference type="EMBL" id="PZEV01000075">
    <property type="protein sequence ID" value="PTI49395.1"/>
    <property type="molecule type" value="Genomic_DNA"/>
</dbReference>
<dbReference type="InterPro" id="IPR008278">
    <property type="entry name" value="4-PPantetheinyl_Trfase_dom"/>
</dbReference>
<keyword evidence="2 8" id="KW-0808">Transferase</keyword>
<comment type="caution">
    <text evidence="10">The sequence shown here is derived from an EMBL/GenBank/DDBJ whole genome shotgun (WGS) entry which is preliminary data.</text>
</comment>
<dbReference type="GO" id="GO:0005737">
    <property type="term" value="C:cytoplasm"/>
    <property type="evidence" value="ECO:0007669"/>
    <property type="project" value="UniProtKB-SubCell"/>
</dbReference>
<feature type="binding site" evidence="8">
    <location>
        <position position="60"/>
    </location>
    <ligand>
        <name>Mg(2+)</name>
        <dbReference type="ChEBI" id="CHEBI:18420"/>
    </ligand>
</feature>
<dbReference type="GO" id="GO:0008897">
    <property type="term" value="F:holo-[acyl-carrier-protein] synthase activity"/>
    <property type="evidence" value="ECO:0007669"/>
    <property type="project" value="UniProtKB-UniRule"/>
</dbReference>
<keyword evidence="5 8" id="KW-0460">Magnesium</keyword>
<reference evidence="10 11" key="1">
    <citation type="journal article" date="2016" name="Front. Microbiol.">
        <title>Comprehensive Phylogenetic Analysis of Bovine Non-aureus Staphylococci Species Based on Whole-Genome Sequencing.</title>
        <authorList>
            <person name="Naushad S."/>
            <person name="Barkema H.W."/>
            <person name="Luby C."/>
            <person name="Condas L.A."/>
            <person name="Nobrega D.B."/>
            <person name="Carson D.A."/>
            <person name="De Buck J."/>
        </authorList>
    </citation>
    <scope>NUCLEOTIDE SEQUENCE [LARGE SCALE GENOMIC DNA]</scope>
    <source>
        <strain evidence="10 11">SNUC 2993</strain>
    </source>
</reference>
<dbReference type="NCBIfam" id="TIGR00556">
    <property type="entry name" value="pantethn_trn"/>
    <property type="match status" value="1"/>
</dbReference>
<comment type="subcellular location">
    <subcellularLocation>
        <location evidence="8">Cytoplasm</location>
    </subcellularLocation>
</comment>
<evidence type="ECO:0000256" key="4">
    <source>
        <dbReference type="ARBA" id="ARBA00022832"/>
    </source>
</evidence>
<evidence type="ECO:0000256" key="2">
    <source>
        <dbReference type="ARBA" id="ARBA00022679"/>
    </source>
</evidence>
<evidence type="ECO:0000256" key="3">
    <source>
        <dbReference type="ARBA" id="ARBA00022723"/>
    </source>
</evidence>
<evidence type="ECO:0000256" key="6">
    <source>
        <dbReference type="ARBA" id="ARBA00023098"/>
    </source>
</evidence>